<feature type="binding site" evidence="8">
    <location>
        <position position="113"/>
    </location>
    <ligand>
        <name>substrate</name>
    </ligand>
</feature>
<feature type="binding site" evidence="8">
    <location>
        <position position="237"/>
    </location>
    <ligand>
        <name>substrate</name>
    </ligand>
</feature>
<keyword evidence="5 8" id="KW-0658">Purine biosynthesis</keyword>
<feature type="binding site" evidence="8">
    <location>
        <position position="90"/>
    </location>
    <ligand>
        <name>Mg(2+)</name>
        <dbReference type="ChEBI" id="CHEBI:18420"/>
        <label>1</label>
    </ligand>
</feature>
<evidence type="ECO:0000259" key="9">
    <source>
        <dbReference type="Pfam" id="PF00586"/>
    </source>
</evidence>
<comment type="subcellular location">
    <subcellularLocation>
        <location evidence="8">Cytoplasm</location>
    </subcellularLocation>
</comment>
<protein>
    <recommendedName>
        <fullName evidence="8">Phosphoribosylformylglycinamidine synthase subunit PurL</fullName>
        <shortName evidence="8">FGAM synthase</shortName>
        <ecNumber evidence="8">6.3.5.3</ecNumber>
    </recommendedName>
    <alternativeName>
        <fullName evidence="8">Formylglycinamide ribonucleotide amidotransferase subunit II</fullName>
        <shortName evidence="8">FGAR amidotransferase II</shortName>
        <shortName evidence="8">FGAR-AT II</shortName>
    </alternativeName>
    <alternativeName>
        <fullName evidence="8">Glutamine amidotransferase PurL</fullName>
    </alternativeName>
    <alternativeName>
        <fullName evidence="8">Phosphoribosylformylglycinamidine synthase subunit II</fullName>
    </alternativeName>
</protein>
<evidence type="ECO:0000256" key="5">
    <source>
        <dbReference type="ARBA" id="ARBA00022755"/>
    </source>
</evidence>
<evidence type="ECO:0000256" key="3">
    <source>
        <dbReference type="ARBA" id="ARBA00022723"/>
    </source>
</evidence>
<dbReference type="Gene3D" id="3.90.650.10">
    <property type="entry name" value="PurM-like C-terminal domain"/>
    <property type="match status" value="2"/>
</dbReference>
<dbReference type="PANTHER" id="PTHR43555">
    <property type="entry name" value="PHOSPHORIBOSYLFORMYLGLYCINAMIDINE SYNTHASE SUBUNIT PURL"/>
    <property type="match status" value="1"/>
</dbReference>
<comment type="catalytic activity">
    <reaction evidence="8">
        <text>N(2)-formyl-N(1)-(5-phospho-beta-D-ribosyl)glycinamide + L-glutamine + ATP + H2O = 2-formamido-N(1)-(5-O-phospho-beta-D-ribosyl)acetamidine + L-glutamate + ADP + phosphate + H(+)</text>
        <dbReference type="Rhea" id="RHEA:17129"/>
        <dbReference type="ChEBI" id="CHEBI:15377"/>
        <dbReference type="ChEBI" id="CHEBI:15378"/>
        <dbReference type="ChEBI" id="CHEBI:29985"/>
        <dbReference type="ChEBI" id="CHEBI:30616"/>
        <dbReference type="ChEBI" id="CHEBI:43474"/>
        <dbReference type="ChEBI" id="CHEBI:58359"/>
        <dbReference type="ChEBI" id="CHEBI:147286"/>
        <dbReference type="ChEBI" id="CHEBI:147287"/>
        <dbReference type="ChEBI" id="CHEBI:456216"/>
        <dbReference type="EC" id="6.3.5.3"/>
    </reaction>
</comment>
<dbReference type="PANTHER" id="PTHR43555:SF1">
    <property type="entry name" value="PHOSPHORIBOSYLFORMYLGLYCINAMIDINE SYNTHASE SUBUNIT PURL"/>
    <property type="match status" value="1"/>
</dbReference>
<dbReference type="HAMAP" id="MF_00420">
    <property type="entry name" value="PurL_2"/>
    <property type="match status" value="1"/>
</dbReference>
<dbReference type="InterPro" id="IPR010918">
    <property type="entry name" value="PurM-like_C_dom"/>
</dbReference>
<dbReference type="EC" id="6.3.5.3" evidence="8"/>
<dbReference type="Gene3D" id="3.30.1330.10">
    <property type="entry name" value="PurM-like, N-terminal domain"/>
    <property type="match status" value="2"/>
</dbReference>
<sequence length="729" mass="76872">MAPERASQLAAEFGLKPEEHERALAILGRQPSLTELGIFSVMWSEHCSYKSSRVWLRQLPTKAPWVIHGPGENAGVIDIGEGLAAIFKMESHNHPSFIEPYQGAATGVGGILRDVFTMGARPIANLNALRFGDPSLPKTRQVLDGVVRGIGGYGNCVGVPTVGGEVNFHPAYNGNPLVNAMTVGIAPRDRIFLSAAAGIGNPVVYVGSKTGRDGIHGATMSSAEFSADSEEKRPTVQVGDPYAEKLLIEACLELMATDVIVAIQDMGAAGLTSSSVEMAGKGGVGIELVLDDVPQRETGMSAYEMMLSESQERMLMVLKPGQEHVAEAIFRKWELDFAVIGHLTDTGRIVIRHKGRLEADIPLAPLESEAPLYHRPTAETPRQPVLDAATVADPAGIAPALLTLVGSPDLCSRRWIWDQYDSTVGGQTVKRPGAADAAIVRLEDSARALAMTTDCTPRYCAADPEEGGRQAVAEAWRNITATGALPLAITDNMNFGNPEKPEIMGQFAAAVRGMASACTALDFPVVSGNVSLYNETEGRGILPTPAIGAVGVIEDAGKAVGYALRPGQEIVLVGETRGWLGQSLWLREIAGREEGAPPPVDLAAERRHGDFVRARILAGSVAACHDLADGGLLVALAEMAMEGGTGATLEAAPEGIAPHAFWYGEDQGRYLLATTDAAALLEAAKAAGVPARRIGRAGGEDLVVPGADAISVASLRAAHERFLPALMAR</sequence>
<evidence type="ECO:0000256" key="1">
    <source>
        <dbReference type="ARBA" id="ARBA00022490"/>
    </source>
</evidence>
<name>A0A2C6Y143_9PROT</name>
<reference evidence="12 13" key="1">
    <citation type="submission" date="2017-10" db="EMBL/GenBank/DDBJ databases">
        <authorList>
            <person name="Banno H."/>
            <person name="Chua N.-H."/>
        </authorList>
    </citation>
    <scope>NUCLEOTIDE SEQUENCE [LARGE SCALE GENOMIC DNA]</scope>
    <source>
        <strain evidence="12 13">YW11</strain>
    </source>
</reference>
<evidence type="ECO:0000313" key="13">
    <source>
        <dbReference type="Proteomes" id="UP000223527"/>
    </source>
</evidence>
<evidence type="ECO:0000259" key="11">
    <source>
        <dbReference type="Pfam" id="PF18072"/>
    </source>
</evidence>
<comment type="caution">
    <text evidence="12">The sequence shown here is derived from an EMBL/GenBank/DDBJ whole genome shotgun (WGS) entry which is preliminary data.</text>
</comment>
<dbReference type="NCBIfam" id="NF002290">
    <property type="entry name" value="PRK01213.1"/>
    <property type="match status" value="1"/>
</dbReference>
<dbReference type="InterPro" id="IPR041609">
    <property type="entry name" value="PurL_linker"/>
</dbReference>
<dbReference type="CDD" id="cd02204">
    <property type="entry name" value="PurL_repeat2"/>
    <property type="match status" value="1"/>
</dbReference>
<keyword evidence="2 8" id="KW-0436">Ligase</keyword>
<dbReference type="GO" id="GO:0005737">
    <property type="term" value="C:cytoplasm"/>
    <property type="evidence" value="ECO:0007669"/>
    <property type="project" value="UniProtKB-SubCell"/>
</dbReference>
<dbReference type="InterPro" id="IPR036676">
    <property type="entry name" value="PurM-like_C_sf"/>
</dbReference>
<comment type="similarity">
    <text evidence="8">Belongs to the FGAMS family.</text>
</comment>
<keyword evidence="4 8" id="KW-0547">Nucleotide-binding</keyword>
<feature type="active site" evidence="8">
    <location>
        <position position="46"/>
    </location>
</feature>
<keyword evidence="3 8" id="KW-0479">Metal-binding</keyword>
<evidence type="ECO:0000256" key="6">
    <source>
        <dbReference type="ARBA" id="ARBA00022840"/>
    </source>
</evidence>
<evidence type="ECO:0000259" key="10">
    <source>
        <dbReference type="Pfam" id="PF02769"/>
    </source>
</evidence>
<feature type="domain" description="Phosphoribosylformylglycinamidine synthase linker" evidence="11">
    <location>
        <begin position="8"/>
        <end position="50"/>
    </location>
</feature>
<dbReference type="GO" id="GO:0000287">
    <property type="term" value="F:magnesium ion binding"/>
    <property type="evidence" value="ECO:0007669"/>
    <property type="project" value="UniProtKB-UniRule"/>
</dbReference>
<keyword evidence="6 8" id="KW-0067">ATP-binding</keyword>
<comment type="caution">
    <text evidence="8">Lacks conserved residue(s) required for the propagation of feature annotation.</text>
</comment>
<dbReference type="UniPathway" id="UPA00074">
    <property type="reaction ID" value="UER00128"/>
</dbReference>
<dbReference type="AlphaFoldDB" id="A0A2C6Y143"/>
<feature type="active site" description="Proton acceptor" evidence="8">
    <location>
        <position position="92"/>
    </location>
</feature>
<dbReference type="InterPro" id="IPR010074">
    <property type="entry name" value="PRibForGlyAmidine_synth_PurL"/>
</dbReference>
<feature type="binding site" evidence="8">
    <location>
        <position position="88"/>
    </location>
    <ligand>
        <name>ATP</name>
        <dbReference type="ChEBI" id="CHEBI:30616"/>
    </ligand>
</feature>
<dbReference type="Pfam" id="PF18072">
    <property type="entry name" value="FGAR-AT_linker"/>
    <property type="match status" value="1"/>
</dbReference>
<accession>A0A2C6Y143</accession>
<comment type="pathway">
    <text evidence="8">Purine metabolism; IMP biosynthesis via de novo pathway; 5-amino-1-(5-phospho-D-ribosyl)imidazole from N(2)-formyl-N(1)-(5-phospho-D-ribosyl)glycinamide: step 1/2.</text>
</comment>
<feature type="binding site" evidence="8">
    <location>
        <position position="49"/>
    </location>
    <ligand>
        <name>ATP</name>
        <dbReference type="ChEBI" id="CHEBI:30616"/>
    </ligand>
</feature>
<evidence type="ECO:0000256" key="8">
    <source>
        <dbReference type="HAMAP-Rule" id="MF_00420"/>
    </source>
</evidence>
<dbReference type="NCBIfam" id="TIGR01736">
    <property type="entry name" value="FGAM_synth_II"/>
    <property type="match status" value="1"/>
</dbReference>
<feature type="binding site" evidence="8">
    <location>
        <position position="265"/>
    </location>
    <ligand>
        <name>Mg(2+)</name>
        <dbReference type="ChEBI" id="CHEBI:18420"/>
        <label>2</label>
    </ligand>
</feature>
<dbReference type="Pfam" id="PF02769">
    <property type="entry name" value="AIRS_C"/>
    <property type="match status" value="2"/>
</dbReference>
<feature type="binding site" evidence="8">
    <location>
        <position position="114"/>
    </location>
    <ligand>
        <name>Mg(2+)</name>
        <dbReference type="ChEBI" id="CHEBI:18420"/>
        <label>2</label>
    </ligand>
</feature>
<dbReference type="Proteomes" id="UP000223527">
    <property type="component" value="Unassembled WGS sequence"/>
</dbReference>
<evidence type="ECO:0000256" key="2">
    <source>
        <dbReference type="ARBA" id="ARBA00022598"/>
    </source>
</evidence>
<dbReference type="Pfam" id="PF00586">
    <property type="entry name" value="AIRS"/>
    <property type="match status" value="2"/>
</dbReference>
<dbReference type="FunFam" id="3.30.1330.10:FF:000004">
    <property type="entry name" value="Phosphoribosylformylglycinamidine synthase subunit PurL"/>
    <property type="match status" value="1"/>
</dbReference>
<dbReference type="GO" id="GO:0005524">
    <property type="term" value="F:ATP binding"/>
    <property type="evidence" value="ECO:0007669"/>
    <property type="project" value="UniProtKB-UniRule"/>
</dbReference>
<dbReference type="GO" id="GO:0006189">
    <property type="term" value="P:'de novo' IMP biosynthetic process"/>
    <property type="evidence" value="ECO:0007669"/>
    <property type="project" value="UniProtKB-UniRule"/>
</dbReference>
<dbReference type="GO" id="GO:0004642">
    <property type="term" value="F:phosphoribosylformylglycinamidine synthase activity"/>
    <property type="evidence" value="ECO:0007669"/>
    <property type="project" value="UniProtKB-UniRule"/>
</dbReference>
<evidence type="ECO:0000256" key="4">
    <source>
        <dbReference type="ARBA" id="ARBA00022741"/>
    </source>
</evidence>
<evidence type="ECO:0000313" key="12">
    <source>
        <dbReference type="EMBL" id="PHK94512.1"/>
    </source>
</evidence>
<feature type="binding site" evidence="8">
    <location>
        <position position="529"/>
    </location>
    <ligand>
        <name>Mg(2+)</name>
        <dbReference type="ChEBI" id="CHEBI:18420"/>
        <label>1</label>
    </ligand>
</feature>
<keyword evidence="13" id="KW-1185">Reference proteome</keyword>
<dbReference type="InterPro" id="IPR036921">
    <property type="entry name" value="PurM-like_N_sf"/>
</dbReference>
<evidence type="ECO:0000256" key="7">
    <source>
        <dbReference type="ARBA" id="ARBA00022842"/>
    </source>
</evidence>
<keyword evidence="7 8" id="KW-0460">Magnesium</keyword>
<feature type="binding site" evidence="8">
    <location>
        <position position="528"/>
    </location>
    <ligand>
        <name>ATP</name>
        <dbReference type="ChEBI" id="CHEBI:30616"/>
    </ligand>
</feature>
<feature type="domain" description="PurM-like N-terminal" evidence="9">
    <location>
        <begin position="435"/>
        <end position="553"/>
    </location>
</feature>
<organism evidence="12 13">
    <name type="scientific">Teichococcus rhizosphaerae</name>
    <dbReference type="NCBI Taxonomy" id="1335062"/>
    <lineage>
        <taxon>Bacteria</taxon>
        <taxon>Pseudomonadati</taxon>
        <taxon>Pseudomonadota</taxon>
        <taxon>Alphaproteobacteria</taxon>
        <taxon>Acetobacterales</taxon>
        <taxon>Roseomonadaceae</taxon>
        <taxon>Roseomonas</taxon>
    </lineage>
</organism>
<dbReference type="SUPFAM" id="SSF56042">
    <property type="entry name" value="PurM C-terminal domain-like"/>
    <property type="match status" value="2"/>
</dbReference>
<comment type="subunit">
    <text evidence="8">Monomer. Part of the FGAM synthase complex composed of 1 PurL, 1 PurQ and 2 PurS subunits.</text>
</comment>
<dbReference type="PIRSF" id="PIRSF001587">
    <property type="entry name" value="FGAM_synthase_II"/>
    <property type="match status" value="1"/>
</dbReference>
<gene>
    <name evidence="8" type="primary">purL</name>
    <name evidence="12" type="ORF">CR162_13360</name>
</gene>
<dbReference type="OrthoDB" id="9804441at2"/>
<feature type="binding site" evidence="8">
    <location>
        <begin position="309"/>
        <end position="311"/>
    </location>
    <ligand>
        <name>substrate</name>
    </ligand>
</feature>
<feature type="binding site" evidence="8">
    <location>
        <position position="491"/>
    </location>
    <ligand>
        <name>ATP</name>
        <dbReference type="ChEBI" id="CHEBI:30616"/>
    </ligand>
</feature>
<keyword evidence="1 8" id="KW-0963">Cytoplasm</keyword>
<feature type="binding site" evidence="8">
    <location>
        <begin position="91"/>
        <end position="94"/>
    </location>
    <ligand>
        <name>substrate</name>
    </ligand>
</feature>
<dbReference type="SUPFAM" id="SSF55326">
    <property type="entry name" value="PurM N-terminal domain-like"/>
    <property type="match status" value="2"/>
</dbReference>
<feature type="binding site" evidence="8">
    <location>
        <position position="531"/>
    </location>
    <ligand>
        <name>substrate</name>
    </ligand>
</feature>
<comment type="function">
    <text evidence="8">Part of the phosphoribosylformylglycinamidine synthase complex involved in the purines biosynthetic pathway. Catalyzes the ATP-dependent conversion of formylglycinamide ribonucleotide (FGAR) and glutamine to yield formylglycinamidine ribonucleotide (FGAM) and glutamate. The FGAM synthase complex is composed of three subunits. PurQ produces an ammonia molecule by converting glutamine to glutamate. PurL transfers the ammonia molecule to FGAR to form FGAM in an ATP-dependent manner. PurS interacts with PurQ and PurL and is thought to assist in the transfer of the ammonia molecule from PurQ to PurL.</text>
</comment>
<feature type="domain" description="PurM-like C-terminal" evidence="10">
    <location>
        <begin position="565"/>
        <end position="701"/>
    </location>
</feature>
<feature type="domain" description="PurM-like N-terminal" evidence="9">
    <location>
        <begin position="71"/>
        <end position="186"/>
    </location>
</feature>
<dbReference type="InterPro" id="IPR016188">
    <property type="entry name" value="PurM-like_N"/>
</dbReference>
<proteinExistence type="inferred from homology"/>
<dbReference type="EMBL" id="PDNU01000025">
    <property type="protein sequence ID" value="PHK94512.1"/>
    <property type="molecule type" value="Genomic_DNA"/>
</dbReference>
<dbReference type="CDD" id="cd02203">
    <property type="entry name" value="PurL_repeat1"/>
    <property type="match status" value="1"/>
</dbReference>
<feature type="domain" description="PurM-like C-terminal" evidence="10">
    <location>
        <begin position="199"/>
        <end position="353"/>
    </location>
</feature>